<feature type="compositionally biased region" description="Polar residues" evidence="1">
    <location>
        <begin position="85"/>
        <end position="106"/>
    </location>
</feature>
<feature type="non-terminal residue" evidence="2">
    <location>
        <position position="1"/>
    </location>
</feature>
<evidence type="ECO:0000256" key="1">
    <source>
        <dbReference type="SAM" id="MobiDB-lite"/>
    </source>
</evidence>
<organism evidence="2">
    <name type="scientific">Tanacetum cinerariifolium</name>
    <name type="common">Dalmatian daisy</name>
    <name type="synonym">Chrysanthemum cinerariifolium</name>
    <dbReference type="NCBI Taxonomy" id="118510"/>
    <lineage>
        <taxon>Eukaryota</taxon>
        <taxon>Viridiplantae</taxon>
        <taxon>Streptophyta</taxon>
        <taxon>Embryophyta</taxon>
        <taxon>Tracheophyta</taxon>
        <taxon>Spermatophyta</taxon>
        <taxon>Magnoliopsida</taxon>
        <taxon>eudicotyledons</taxon>
        <taxon>Gunneridae</taxon>
        <taxon>Pentapetalae</taxon>
        <taxon>asterids</taxon>
        <taxon>campanulids</taxon>
        <taxon>Asterales</taxon>
        <taxon>Asteraceae</taxon>
        <taxon>Asteroideae</taxon>
        <taxon>Anthemideae</taxon>
        <taxon>Anthemidinae</taxon>
        <taxon>Tanacetum</taxon>
    </lineage>
</organism>
<protein>
    <submittedName>
        <fullName evidence="2">Reverse transcriptase domain-containing protein</fullName>
    </submittedName>
</protein>
<dbReference type="EMBL" id="BKCJ011340197">
    <property type="protein sequence ID" value="GFD22819.1"/>
    <property type="molecule type" value="Genomic_DNA"/>
</dbReference>
<reference evidence="2" key="1">
    <citation type="journal article" date="2019" name="Sci. Rep.">
        <title>Draft genome of Tanacetum cinerariifolium, the natural source of mosquito coil.</title>
        <authorList>
            <person name="Yamashiro T."/>
            <person name="Shiraishi A."/>
            <person name="Satake H."/>
            <person name="Nakayama K."/>
        </authorList>
    </citation>
    <scope>NUCLEOTIDE SEQUENCE</scope>
</reference>
<feature type="compositionally biased region" description="Basic residues" evidence="1">
    <location>
        <begin position="45"/>
        <end position="55"/>
    </location>
</feature>
<gene>
    <name evidence="2" type="ORF">Tci_894788</name>
</gene>
<dbReference type="GO" id="GO:0003964">
    <property type="term" value="F:RNA-directed DNA polymerase activity"/>
    <property type="evidence" value="ECO:0007669"/>
    <property type="project" value="UniProtKB-KW"/>
</dbReference>
<sequence length="158" mass="17049">TDKVLSFHLDSFFLSLAIDSSRSLTKDILPCWSAAVSRGEGTGRRAGRGGGRTRGHFGDQGEGRIDGQGGQVGGHGSEVNDGDQGRSQGNNKNQNGDAVNDNTQGDVRNAIENNDRRVCTYKEFLACNPKEYDGKGGVVVYTRWIKKAESVRGRSIKC</sequence>
<dbReference type="AlphaFoldDB" id="A0A699UMX5"/>
<keyword evidence="2" id="KW-0548">Nucleotidyltransferase</keyword>
<name>A0A699UMX5_TANCI</name>
<keyword evidence="2" id="KW-0695">RNA-directed DNA polymerase</keyword>
<proteinExistence type="predicted"/>
<keyword evidence="2" id="KW-0808">Transferase</keyword>
<feature type="region of interest" description="Disordered" evidence="1">
    <location>
        <begin position="39"/>
        <end position="110"/>
    </location>
</feature>
<accession>A0A699UMX5</accession>
<comment type="caution">
    <text evidence="2">The sequence shown here is derived from an EMBL/GenBank/DDBJ whole genome shotgun (WGS) entry which is preliminary data.</text>
</comment>
<feature type="compositionally biased region" description="Basic and acidic residues" evidence="1">
    <location>
        <begin position="56"/>
        <end position="65"/>
    </location>
</feature>
<evidence type="ECO:0000313" key="2">
    <source>
        <dbReference type="EMBL" id="GFD22819.1"/>
    </source>
</evidence>
<feature type="compositionally biased region" description="Gly residues" evidence="1">
    <location>
        <begin position="66"/>
        <end position="76"/>
    </location>
</feature>